<evidence type="ECO:0000313" key="2">
    <source>
        <dbReference type="Proteomes" id="UP000011134"/>
    </source>
</evidence>
<gene>
    <name evidence="1" type="ORF">C942_01988</name>
</gene>
<dbReference type="EMBL" id="AMZO01000021">
    <property type="protein sequence ID" value="ELR64898.1"/>
    <property type="molecule type" value="Genomic_DNA"/>
</dbReference>
<keyword evidence="2" id="KW-1185">Reference proteome</keyword>
<accession>L8J9L2</accession>
<dbReference type="RefSeq" id="WP_007467024.1">
    <property type="nucleotide sequence ID" value="NZ_AMZO01000021.1"/>
</dbReference>
<protein>
    <submittedName>
        <fullName evidence="1">Uncharacterized protein</fullName>
    </submittedName>
</protein>
<reference evidence="1 2" key="1">
    <citation type="submission" date="2012-12" db="EMBL/GenBank/DDBJ databases">
        <title>Genome Assembly of Photobacterium sp. AK15.</title>
        <authorList>
            <person name="Khatri I."/>
            <person name="Vaidya B."/>
            <person name="Srinivas T.N.R."/>
            <person name="Subramanian S."/>
            <person name="Pinnaka A."/>
        </authorList>
    </citation>
    <scope>NUCLEOTIDE SEQUENCE [LARGE SCALE GENOMIC DNA]</scope>
    <source>
        <strain evidence="1 2">AK15</strain>
    </source>
</reference>
<comment type="caution">
    <text evidence="1">The sequence shown here is derived from an EMBL/GenBank/DDBJ whole genome shotgun (WGS) entry which is preliminary data.</text>
</comment>
<sequence length="272" mass="31204">MGNFYFDEMVKSFSKLEQVDAILLAGSRAVQADDELSDYDVYIYTSNDIPVEVRKEITDQYCSYMEINNQYWETEDDGVLKDGTEIELIYRNIDWLDKELNRVVNVYQASTGYSTCFWYNLLNSKVLYERDGKAGILIDKYSVSYPGELKRNIISKNYPLLNSSMPAYRNQIKKALARNDIISVNHRIAEFIASYFDIVFAINEMPHPGEKKLINIALHNCNKLPELFEHNLTALLLQISSANAADNKQILSLIDEIVERLTQLLVQEGLAG</sequence>
<dbReference type="Proteomes" id="UP000011134">
    <property type="component" value="Unassembled WGS sequence"/>
</dbReference>
<dbReference type="InterPro" id="IPR043519">
    <property type="entry name" value="NT_sf"/>
</dbReference>
<dbReference type="PATRIC" id="fig|1056511.3.peg.3064"/>
<dbReference type="Gene3D" id="3.30.460.10">
    <property type="entry name" value="Beta Polymerase, domain 2"/>
    <property type="match status" value="1"/>
</dbReference>
<evidence type="ECO:0000313" key="1">
    <source>
        <dbReference type="EMBL" id="ELR64898.1"/>
    </source>
</evidence>
<proteinExistence type="predicted"/>
<dbReference type="AlphaFoldDB" id="L8J9L2"/>
<dbReference type="SUPFAM" id="SSF81301">
    <property type="entry name" value="Nucleotidyltransferase"/>
    <property type="match status" value="1"/>
</dbReference>
<name>L8J9L2_9GAMM</name>
<organism evidence="1 2">
    <name type="scientific">Photobacterium marinum</name>
    <dbReference type="NCBI Taxonomy" id="1056511"/>
    <lineage>
        <taxon>Bacteria</taxon>
        <taxon>Pseudomonadati</taxon>
        <taxon>Pseudomonadota</taxon>
        <taxon>Gammaproteobacteria</taxon>
        <taxon>Vibrionales</taxon>
        <taxon>Vibrionaceae</taxon>
        <taxon>Photobacterium</taxon>
    </lineage>
</organism>